<feature type="transmembrane region" description="Helical" evidence="1">
    <location>
        <begin position="83"/>
        <end position="100"/>
    </location>
</feature>
<keyword evidence="2" id="KW-0614">Plasmid</keyword>
<evidence type="ECO:0000256" key="1">
    <source>
        <dbReference type="SAM" id="Phobius"/>
    </source>
</evidence>
<feature type="transmembrane region" description="Helical" evidence="1">
    <location>
        <begin position="60"/>
        <end position="77"/>
    </location>
</feature>
<dbReference type="AlphaFoldDB" id="D8MYC5"/>
<dbReference type="EMBL" id="FP885890">
    <property type="protein sequence ID" value="CBJ34341.1"/>
    <property type="molecule type" value="Genomic_DNA"/>
</dbReference>
<dbReference type="KEGG" id="rsl:RPSI07_p0004"/>
<proteinExistence type="predicted"/>
<feature type="transmembrane region" description="Helical" evidence="1">
    <location>
        <begin position="36"/>
        <end position="53"/>
    </location>
</feature>
<reference evidence="2" key="1">
    <citation type="journal article" date="2010" name="BMC Genomics">
        <title>Genomes of three tomato pathogens within the Ralstonia solanacearum species complex reveal significant evolutionary divergence.</title>
        <authorList>
            <person name="Remenant B."/>
            <person name="Coupat-Goutaland B."/>
            <person name="Guidot A."/>
            <person name="Cellier G."/>
            <person name="Wicker E."/>
            <person name="Allen C."/>
            <person name="Fegan M."/>
            <person name="Pruvost O."/>
            <person name="Elbaz M."/>
            <person name="Calteau A."/>
            <person name="Salvignol G."/>
            <person name="Mornico D."/>
            <person name="Mangenot S."/>
            <person name="Barbe V."/>
            <person name="Medigue C."/>
            <person name="Prior P."/>
        </authorList>
    </citation>
    <scope>NUCLEOTIDE SEQUENCE [LARGE SCALE GENOMIC DNA]</scope>
    <source>
        <strain evidence="2">PSI07</strain>
        <plasmid evidence="2">pRSI13</plasmid>
    </source>
</reference>
<keyword evidence="1" id="KW-0472">Membrane</keyword>
<keyword evidence="1" id="KW-0812">Transmembrane</keyword>
<sequence>MKMKKTIQRALLVVVAGGAMVAMGGAAFDLWPGENAIAILALLAAVAVVATLASKHHRPSMLSVVAMLAGLAGMALVVTASAAWLSVIGGCLCCVAWIALRFDSKGRNSHAS</sequence>
<evidence type="ECO:0000313" key="2">
    <source>
        <dbReference type="EMBL" id="CBJ34341.1"/>
    </source>
</evidence>
<dbReference type="PATRIC" id="fig|859657.5.peg.3"/>
<protein>
    <recommendedName>
        <fullName evidence="3">Transmembrane protein</fullName>
    </recommendedName>
</protein>
<gene>
    <name evidence="2" type="ORF">RPSI07_p0004</name>
</gene>
<keyword evidence="1" id="KW-1133">Transmembrane helix</keyword>
<reference evidence="2" key="2">
    <citation type="submission" date="2010-02" db="EMBL/GenBank/DDBJ databases">
        <authorList>
            <person name="Genoscope - CEA"/>
        </authorList>
    </citation>
    <scope>NUCLEOTIDE SEQUENCE</scope>
    <source>
        <strain evidence="2">PSI07</strain>
        <plasmid evidence="2">pRSI13</plasmid>
    </source>
</reference>
<geneLocation type="plasmid" evidence="2">
    <name>pRSI13</name>
</geneLocation>
<accession>D8MYC5</accession>
<organism evidence="2">
    <name type="scientific">Ralstonia solanacearum PSI07</name>
    <dbReference type="NCBI Taxonomy" id="859657"/>
    <lineage>
        <taxon>Bacteria</taxon>
        <taxon>Pseudomonadati</taxon>
        <taxon>Pseudomonadota</taxon>
        <taxon>Betaproteobacteria</taxon>
        <taxon>Burkholderiales</taxon>
        <taxon>Burkholderiaceae</taxon>
        <taxon>Ralstonia</taxon>
        <taxon>Ralstonia solanacearum species complex</taxon>
    </lineage>
</organism>
<name>D8MYC5_RALSL</name>
<evidence type="ECO:0008006" key="3">
    <source>
        <dbReference type="Google" id="ProtNLM"/>
    </source>
</evidence>